<evidence type="ECO:0000313" key="2">
    <source>
        <dbReference type="EMBL" id="GLK53551.1"/>
    </source>
</evidence>
<organism evidence="2 3">
    <name type="scientific">Maricaulis virginensis</name>
    <dbReference type="NCBI Taxonomy" id="144022"/>
    <lineage>
        <taxon>Bacteria</taxon>
        <taxon>Pseudomonadati</taxon>
        <taxon>Pseudomonadota</taxon>
        <taxon>Alphaproteobacteria</taxon>
        <taxon>Maricaulales</taxon>
        <taxon>Maricaulaceae</taxon>
        <taxon>Maricaulis</taxon>
    </lineage>
</organism>
<keyword evidence="1" id="KW-0812">Transmembrane</keyword>
<gene>
    <name evidence="2" type="ORF">GCM10017621_30590</name>
</gene>
<accession>A0A9W6INJ6</accession>
<dbReference type="EMBL" id="BSFE01000011">
    <property type="protein sequence ID" value="GLK53551.1"/>
    <property type="molecule type" value="Genomic_DNA"/>
</dbReference>
<dbReference type="RefSeq" id="WP_271187897.1">
    <property type="nucleotide sequence ID" value="NZ_BSFE01000011.1"/>
</dbReference>
<reference evidence="2" key="2">
    <citation type="submission" date="2023-01" db="EMBL/GenBank/DDBJ databases">
        <authorList>
            <person name="Sun Q."/>
            <person name="Evtushenko L."/>
        </authorList>
    </citation>
    <scope>NUCLEOTIDE SEQUENCE</scope>
    <source>
        <strain evidence="2">VKM B-1513</strain>
    </source>
</reference>
<feature type="transmembrane region" description="Helical" evidence="1">
    <location>
        <begin position="12"/>
        <end position="35"/>
    </location>
</feature>
<proteinExistence type="predicted"/>
<evidence type="ECO:0000256" key="1">
    <source>
        <dbReference type="SAM" id="Phobius"/>
    </source>
</evidence>
<keyword evidence="3" id="KW-1185">Reference proteome</keyword>
<keyword evidence="1" id="KW-1133">Transmembrane helix</keyword>
<dbReference type="AlphaFoldDB" id="A0A9W6INJ6"/>
<evidence type="ECO:0000313" key="3">
    <source>
        <dbReference type="Proteomes" id="UP001143486"/>
    </source>
</evidence>
<name>A0A9W6INJ6_9PROT</name>
<feature type="transmembrane region" description="Helical" evidence="1">
    <location>
        <begin position="41"/>
        <end position="60"/>
    </location>
</feature>
<reference evidence="2" key="1">
    <citation type="journal article" date="2014" name="Int. J. Syst. Evol. Microbiol.">
        <title>Complete genome sequence of Corynebacterium casei LMG S-19264T (=DSM 44701T), isolated from a smear-ripened cheese.</title>
        <authorList>
            <consortium name="US DOE Joint Genome Institute (JGI-PGF)"/>
            <person name="Walter F."/>
            <person name="Albersmeier A."/>
            <person name="Kalinowski J."/>
            <person name="Ruckert C."/>
        </authorList>
    </citation>
    <scope>NUCLEOTIDE SEQUENCE</scope>
    <source>
        <strain evidence="2">VKM B-1513</strain>
    </source>
</reference>
<protein>
    <submittedName>
        <fullName evidence="2">Uncharacterized protein</fullName>
    </submittedName>
</protein>
<sequence>MSRYQIPVSAHIDRAFGILTLICIAAFFGRCSIFLFNALPVQLAICLTLVGLAVLAVALLRLR</sequence>
<comment type="caution">
    <text evidence="2">The sequence shown here is derived from an EMBL/GenBank/DDBJ whole genome shotgun (WGS) entry which is preliminary data.</text>
</comment>
<keyword evidence="1" id="KW-0472">Membrane</keyword>
<dbReference type="Proteomes" id="UP001143486">
    <property type="component" value="Unassembled WGS sequence"/>
</dbReference>